<dbReference type="GO" id="GO:0005886">
    <property type="term" value="C:plasma membrane"/>
    <property type="evidence" value="ECO:0007669"/>
    <property type="project" value="UniProtKB-SubCell"/>
</dbReference>
<feature type="domain" description="Bulb-type lectin" evidence="11">
    <location>
        <begin position="28"/>
        <end position="158"/>
    </location>
</feature>
<evidence type="ECO:0000259" key="12">
    <source>
        <dbReference type="PROSITE" id="PS50948"/>
    </source>
</evidence>
<keyword evidence="6" id="KW-0430">Lectin</keyword>
<keyword evidence="14" id="KW-1185">Reference proteome</keyword>
<evidence type="ECO:0000256" key="4">
    <source>
        <dbReference type="ARBA" id="ARBA00022536"/>
    </source>
</evidence>
<accession>A0A7J6HRW3</accession>
<keyword evidence="10" id="KW-0812">Transmembrane</keyword>
<dbReference type="Pfam" id="PF00954">
    <property type="entry name" value="S_locus_glycop"/>
    <property type="match status" value="3"/>
</dbReference>
<reference evidence="13 14" key="1">
    <citation type="journal article" date="2020" name="bioRxiv">
        <title>Sequence and annotation of 42 cannabis genomes reveals extensive copy number variation in cannabinoid synthesis and pathogen resistance genes.</title>
        <authorList>
            <person name="Mckernan K.J."/>
            <person name="Helbert Y."/>
            <person name="Kane L.T."/>
            <person name="Ebling H."/>
            <person name="Zhang L."/>
            <person name="Liu B."/>
            <person name="Eaton Z."/>
            <person name="Mclaughlin S."/>
            <person name="Kingan S."/>
            <person name="Baybayan P."/>
            <person name="Concepcion G."/>
            <person name="Jordan M."/>
            <person name="Riva A."/>
            <person name="Barbazuk W."/>
            <person name="Harkins T."/>
        </authorList>
    </citation>
    <scope>NUCLEOTIDE SEQUENCE [LARGE SCALE GENOMIC DNA]</scope>
    <source>
        <strain evidence="14">cv. Jamaican Lion 4</strain>
        <tissue evidence="13">Leaf</tissue>
    </source>
</reference>
<feature type="transmembrane region" description="Helical" evidence="10">
    <location>
        <begin position="1482"/>
        <end position="1503"/>
    </location>
</feature>
<keyword evidence="8" id="KW-1015">Disulfide bond</keyword>
<dbReference type="InterPro" id="IPR003609">
    <property type="entry name" value="Pan_app"/>
</dbReference>
<evidence type="ECO:0000313" key="13">
    <source>
        <dbReference type="EMBL" id="KAF4397996.1"/>
    </source>
</evidence>
<evidence type="ECO:0000256" key="9">
    <source>
        <dbReference type="ARBA" id="ARBA00023180"/>
    </source>
</evidence>
<feature type="domain" description="Apple" evidence="12">
    <location>
        <begin position="868"/>
        <end position="955"/>
    </location>
</feature>
<name>A0A7J6HRW3_CANSA</name>
<dbReference type="SUPFAM" id="SSF56112">
    <property type="entry name" value="Protein kinase-like (PK-like)"/>
    <property type="match status" value="1"/>
</dbReference>
<dbReference type="InterPro" id="IPR000858">
    <property type="entry name" value="S_locus_glycoprot_dom"/>
</dbReference>
<dbReference type="Proteomes" id="UP000583929">
    <property type="component" value="Unassembled WGS sequence"/>
</dbReference>
<dbReference type="PROSITE" id="PS50948">
    <property type="entry name" value="PAN"/>
    <property type="match status" value="3"/>
</dbReference>
<evidence type="ECO:0000256" key="2">
    <source>
        <dbReference type="ARBA" id="ARBA00022475"/>
    </source>
</evidence>
<keyword evidence="3" id="KW-0723">Serine/threonine-protein kinase</keyword>
<feature type="domain" description="Bulb-type lectin" evidence="11">
    <location>
        <begin position="556"/>
        <end position="681"/>
    </location>
</feature>
<evidence type="ECO:0000256" key="5">
    <source>
        <dbReference type="ARBA" id="ARBA00022729"/>
    </source>
</evidence>
<keyword evidence="10" id="KW-0472">Membrane</keyword>
<dbReference type="Gene3D" id="3.30.200.20">
    <property type="entry name" value="Phosphorylase Kinase, domain 1"/>
    <property type="match status" value="2"/>
</dbReference>
<organism evidence="13 14">
    <name type="scientific">Cannabis sativa</name>
    <name type="common">Hemp</name>
    <name type="synonym">Marijuana</name>
    <dbReference type="NCBI Taxonomy" id="3483"/>
    <lineage>
        <taxon>Eukaryota</taxon>
        <taxon>Viridiplantae</taxon>
        <taxon>Streptophyta</taxon>
        <taxon>Embryophyta</taxon>
        <taxon>Tracheophyta</taxon>
        <taxon>Spermatophyta</taxon>
        <taxon>Magnoliopsida</taxon>
        <taxon>eudicotyledons</taxon>
        <taxon>Gunneridae</taxon>
        <taxon>Pentapetalae</taxon>
        <taxon>rosids</taxon>
        <taxon>fabids</taxon>
        <taxon>Rosales</taxon>
        <taxon>Cannabaceae</taxon>
        <taxon>Cannabis</taxon>
    </lineage>
</organism>
<feature type="domain" description="Bulb-type lectin" evidence="11">
    <location>
        <begin position="1070"/>
        <end position="1195"/>
    </location>
</feature>
<dbReference type="FunFam" id="2.90.10.10:FF:000001">
    <property type="entry name" value="G-type lectin S-receptor-like serine/threonine-protein kinase"/>
    <property type="match status" value="1"/>
</dbReference>
<dbReference type="SMART" id="SM00108">
    <property type="entry name" value="B_lectin"/>
    <property type="match status" value="3"/>
</dbReference>
<dbReference type="InterPro" id="IPR011009">
    <property type="entry name" value="Kinase-like_dom_sf"/>
</dbReference>
<sequence>MSSKYNRDCSLWLLLVFYMFQARYCYEIYNITSSQSLSQGQTLVSPSQVFELGFFSPNNSANQYVGIWYKGISPRTTSLVWVANRENPVRLADAATISLMIGRNGNLELVDANNNKNNSVIWSTDVHVRSSSSILVLLDTGNLVLSDGVSGENLWQSFNHPADTYLPGSVLGFNVMTGKNYMLTSWKSDNDPSPGSFTVGISKQSPPQLFIWVNGSKPRWRSGPWDRSKFIGIPESDTSYQSSMNLHQEVYEGTTFLLFNLYNKSIAPKVFVSSKGYLTTLVKFKGDDFWITDWEVPRNQCDIYGTCGPFGVCKTARSPICSCLQGYVPKSDQEWRNGNWTGGCKRNTELHCDKNTSRNAIIEGGKNDEFLKISLLKLPDLHEYVITDDYKGCYTRCLNNCSCLAYAFVNGIGCLVWWDDLVDIQELSFGGFDLFLRVAHTELGENDSVLAQTLALLLASVFAIHRQRANMKSCSVSGCFKHLWKVKSIKVFDFNDNGNSPMHTCSDKPYDDSLEAELHIFNLDSILTATNHFSMTNKLGEGGFGSVYKSQYCYAIYNITSSQSLSQTQTLVSPNQFFELGFFNPNNSANQYVGMWYKNISPRTVVWVANRDKPLKVVDSASASLIIGSNGNLELVSGKNKSVIWSTNIPVRSNGSIVELSDNGNLVLKDDKTGESLWQSFQHLGDTFLPGATLGYNLKTGANYVLTSWKGDNDPLPGNFTLGISKQSPPQVYHWLNGKMPQWRSGPWDKSKFIGIPGMGGSYLNIIDLQQDFEKGTTFLYLNSFDNFFGRSLFVSSQGRLRLTGNDEVKLLPKTRCDVYGTCGAFGVCKASEFPICKCLKGFVPKSDQEWRNGIWSGGCKRRTNLLCQKNYSSQPSNGEKTDGFHMMSMLNLPDLYTSVNNIYKASDCYTWCLNNCSCVAYAYVNEIGCLVWSEDLIDIQVFPYGGADLFIRLAPAELGQKTMKIVIILTVVSACALLLAAVFINHRWRTSHSSGVAWPIKEILRKLCLAEISETPIHNLQGAKQQDPSELCIFELNSVLTAANRFNITNKLGQGGFGSVYKSQYCYAIYNITSSQSLSKTQTLVSPNQIFELGFFNPNNSANLYVGIWYKNMSPRTVVWVANREKPLKVVDSSSESLTIGSNGNLELVSSKNKSVIWSTNILVRSSGSIVELSDSGNLVLKDDKTGDNLWQSFQHSGDTFLPGATLGYNLKTGANYVLTSWKSDEDPSPGNFTLGISKQSPPQAYHWLNGKMPQWRSGPWDKTKFIGIPGMGGSYLNVLDLQQDFEKGTTFLYFNSFDNYFPTNFFVSSQGLLRFTCKNNVKLFPKTRCDAYGTCGAFGVCKTSDFPICKCLKGFVPKSVQEWRKGIWSGGCKRRTNLLCQKNYSSQPSNGEKTDGFHMMNMLNLPDLYTFVNNINEANDCYTWCLNNCSCVAYAYVNGIGCLVWSEDLIDIQVFPYGGADLFIRLAPAELARGQKTRKIVIILTVVSACALLLAAVFVFHRWRTSHRSGRAWSVKEILRKLGLAKRRETPLHNLQGAKQQDPSELCIFELNSVLAATNHFNITNKLGEGGFGSVYKV</sequence>
<feature type="domain" description="Apple" evidence="12">
    <location>
        <begin position="352"/>
        <end position="439"/>
    </location>
</feature>
<evidence type="ECO:0000259" key="11">
    <source>
        <dbReference type="PROSITE" id="PS50927"/>
    </source>
</evidence>
<dbReference type="CDD" id="cd01098">
    <property type="entry name" value="PAN_AP_plant"/>
    <property type="match status" value="3"/>
</dbReference>
<keyword evidence="5" id="KW-0732">Signal</keyword>
<keyword evidence="10" id="KW-1133">Transmembrane helix</keyword>
<dbReference type="GO" id="GO:0048544">
    <property type="term" value="P:recognition of pollen"/>
    <property type="evidence" value="ECO:0007669"/>
    <property type="project" value="InterPro"/>
</dbReference>
<keyword evidence="2" id="KW-1003">Cell membrane</keyword>
<dbReference type="SMART" id="SM00473">
    <property type="entry name" value="PAN_AP"/>
    <property type="match status" value="3"/>
</dbReference>
<dbReference type="GO" id="GO:0030246">
    <property type="term" value="F:carbohydrate binding"/>
    <property type="evidence" value="ECO:0007669"/>
    <property type="project" value="UniProtKB-KW"/>
</dbReference>
<dbReference type="GO" id="GO:0031625">
    <property type="term" value="F:ubiquitin protein ligase binding"/>
    <property type="evidence" value="ECO:0007669"/>
    <property type="project" value="UniProtKB-ARBA"/>
</dbReference>
<comment type="subcellular location">
    <subcellularLocation>
        <location evidence="1">Cell membrane</location>
        <topology evidence="1">Single-pass type I membrane protein</topology>
    </subcellularLocation>
</comment>
<dbReference type="PANTHER" id="PTHR32444:SF89">
    <property type="entry name" value="S GLYCOPROTEIN"/>
    <property type="match status" value="1"/>
</dbReference>
<dbReference type="FunFam" id="2.90.10.10:FF:000003">
    <property type="entry name" value="G-type lectin S-receptor-like serine/threonine-protein kinase"/>
    <property type="match status" value="1"/>
</dbReference>
<dbReference type="SUPFAM" id="SSF51110">
    <property type="entry name" value="alpha-D-mannose-specific plant lectins"/>
    <property type="match status" value="3"/>
</dbReference>
<dbReference type="InterPro" id="IPR036426">
    <property type="entry name" value="Bulb-type_lectin_dom_sf"/>
</dbReference>
<dbReference type="Gene3D" id="2.90.10.10">
    <property type="entry name" value="Bulb-type lectin domain"/>
    <property type="match status" value="3"/>
</dbReference>
<feature type="domain" description="Apple" evidence="12">
    <location>
        <begin position="1382"/>
        <end position="1469"/>
    </location>
</feature>
<evidence type="ECO:0000256" key="8">
    <source>
        <dbReference type="ARBA" id="ARBA00023157"/>
    </source>
</evidence>
<evidence type="ECO:0000256" key="1">
    <source>
        <dbReference type="ARBA" id="ARBA00004251"/>
    </source>
</evidence>
<dbReference type="CDD" id="cd00028">
    <property type="entry name" value="B_lectin"/>
    <property type="match status" value="3"/>
</dbReference>
<gene>
    <name evidence="13" type="ORF">G4B88_019717</name>
</gene>
<protein>
    <submittedName>
        <fullName evidence="13">Uncharacterized protein</fullName>
    </submittedName>
</protein>
<evidence type="ECO:0000313" key="14">
    <source>
        <dbReference type="Proteomes" id="UP000583929"/>
    </source>
</evidence>
<evidence type="ECO:0000256" key="7">
    <source>
        <dbReference type="ARBA" id="ARBA00022777"/>
    </source>
</evidence>
<proteinExistence type="predicted"/>
<dbReference type="Pfam" id="PF01453">
    <property type="entry name" value="B_lectin"/>
    <property type="match status" value="3"/>
</dbReference>
<dbReference type="Pfam" id="PF08276">
    <property type="entry name" value="PAN_2"/>
    <property type="match status" value="3"/>
</dbReference>
<dbReference type="PANTHER" id="PTHR32444">
    <property type="entry name" value="BULB-TYPE LECTIN DOMAIN-CONTAINING PROTEIN"/>
    <property type="match status" value="1"/>
</dbReference>
<evidence type="ECO:0000256" key="3">
    <source>
        <dbReference type="ARBA" id="ARBA00022527"/>
    </source>
</evidence>
<dbReference type="PROSITE" id="PS50927">
    <property type="entry name" value="BULB_LECTIN"/>
    <property type="match status" value="3"/>
</dbReference>
<evidence type="ECO:0000256" key="6">
    <source>
        <dbReference type="ARBA" id="ARBA00022734"/>
    </source>
</evidence>
<dbReference type="GO" id="GO:0004674">
    <property type="term" value="F:protein serine/threonine kinase activity"/>
    <property type="evidence" value="ECO:0007669"/>
    <property type="project" value="UniProtKB-KW"/>
</dbReference>
<evidence type="ECO:0000256" key="10">
    <source>
        <dbReference type="SAM" id="Phobius"/>
    </source>
</evidence>
<keyword evidence="7" id="KW-0808">Transferase</keyword>
<keyword evidence="9" id="KW-0325">Glycoprotein</keyword>
<keyword evidence="7" id="KW-0418">Kinase</keyword>
<keyword evidence="4" id="KW-0245">EGF-like domain</keyword>
<dbReference type="EMBL" id="JAATIQ010000029">
    <property type="protein sequence ID" value="KAF4397996.1"/>
    <property type="molecule type" value="Genomic_DNA"/>
</dbReference>
<dbReference type="InterPro" id="IPR001480">
    <property type="entry name" value="Bulb-type_lectin_dom"/>
</dbReference>
<comment type="caution">
    <text evidence="13">The sequence shown here is derived from an EMBL/GenBank/DDBJ whole genome shotgun (WGS) entry which is preliminary data.</text>
</comment>